<reference evidence="1 2" key="1">
    <citation type="journal article" date="2018" name="Vet. Microbiol.">
        <title>Characterisation of Staphylococcus felis isolated from cats using whole genome sequencing.</title>
        <authorList>
            <person name="Worthing K."/>
            <person name="Pang S."/>
            <person name="Trott D.J."/>
            <person name="Abraham S."/>
            <person name="Coombs G.W."/>
            <person name="Jordan D."/>
            <person name="McIntyre L."/>
            <person name="Davies M.R."/>
            <person name="Norris J."/>
        </authorList>
    </citation>
    <scope>NUCLEOTIDE SEQUENCE [LARGE SCALE GENOMIC DNA]</scope>
    <source>
        <strain evidence="1 2">F25</strain>
    </source>
</reference>
<evidence type="ECO:0000313" key="1">
    <source>
        <dbReference type="EMBL" id="REI20462.1"/>
    </source>
</evidence>
<accession>A0AAX1RV23</accession>
<protein>
    <recommendedName>
        <fullName evidence="3">Helix-turn-helix domain-containing protein</fullName>
    </recommendedName>
</protein>
<gene>
    <name evidence="1" type="ORF">DOS76_08860</name>
</gene>
<organism evidence="1 2">
    <name type="scientific">Staphylococcus felis</name>
    <dbReference type="NCBI Taxonomy" id="46127"/>
    <lineage>
        <taxon>Bacteria</taxon>
        <taxon>Bacillati</taxon>
        <taxon>Bacillota</taxon>
        <taxon>Bacilli</taxon>
        <taxon>Bacillales</taxon>
        <taxon>Staphylococcaceae</taxon>
        <taxon>Staphylococcus</taxon>
    </lineage>
</organism>
<name>A0AAX1RV23_9STAP</name>
<dbReference type="AlphaFoldDB" id="A0AAX1RV23"/>
<proteinExistence type="predicted"/>
<dbReference type="RefSeq" id="WP_115856288.1">
    <property type="nucleotide sequence ID" value="NZ_QKXL01000121.1"/>
</dbReference>
<sequence length="108" mass="12655">MPHVTVNKIKYSYSEEQAKTAAENSITASTIYNRIRLGWTVDDAVSIPLKMSKEEYKAYVKMQKKQRLSMPIDRQRELEREERLKNIPQSVKPSEYFKNLCQFVGVKP</sequence>
<comment type="caution">
    <text evidence="1">The sequence shown here is derived from an EMBL/GenBank/DDBJ whole genome shotgun (WGS) entry which is preliminary data.</text>
</comment>
<evidence type="ECO:0000313" key="2">
    <source>
        <dbReference type="Proteomes" id="UP000256337"/>
    </source>
</evidence>
<dbReference type="EMBL" id="QKYD01000126">
    <property type="protein sequence ID" value="REI20462.1"/>
    <property type="molecule type" value="Genomic_DNA"/>
</dbReference>
<evidence type="ECO:0008006" key="3">
    <source>
        <dbReference type="Google" id="ProtNLM"/>
    </source>
</evidence>
<dbReference type="Proteomes" id="UP000256337">
    <property type="component" value="Unassembled WGS sequence"/>
</dbReference>